<organism evidence="2">
    <name type="scientific">Oryza sativa subsp. japonica</name>
    <name type="common">Rice</name>
    <dbReference type="NCBI Taxonomy" id="39947"/>
    <lineage>
        <taxon>Eukaryota</taxon>
        <taxon>Viridiplantae</taxon>
        <taxon>Streptophyta</taxon>
        <taxon>Embryophyta</taxon>
        <taxon>Tracheophyta</taxon>
        <taxon>Spermatophyta</taxon>
        <taxon>Magnoliopsida</taxon>
        <taxon>Liliopsida</taxon>
        <taxon>Poales</taxon>
        <taxon>Poaceae</taxon>
        <taxon>BOP clade</taxon>
        <taxon>Oryzoideae</taxon>
        <taxon>Oryzeae</taxon>
        <taxon>Oryzinae</taxon>
        <taxon>Oryza</taxon>
        <taxon>Oryza sativa</taxon>
    </lineage>
</organism>
<protein>
    <submittedName>
        <fullName evidence="2">Uncharacterized protein</fullName>
    </submittedName>
</protein>
<gene>
    <name evidence="2" type="primary">P0018C10.45</name>
</gene>
<evidence type="ECO:0000313" key="2">
    <source>
        <dbReference type="EMBL" id="BAD81674.1"/>
    </source>
</evidence>
<reference evidence="2" key="1">
    <citation type="journal article" date="2002" name="Nature">
        <title>The genome sequence and structure of rice chromosome 1.</title>
        <authorList>
            <person name="Sasaki T."/>
            <person name="Matsumoto T."/>
            <person name="Yamamoto K."/>
            <person name="Sakata K."/>
            <person name="Baba T."/>
            <person name="Katayose Y."/>
            <person name="Wu J."/>
            <person name="Niimura Y."/>
            <person name="Cheng Z."/>
            <person name="Nagamura Y."/>
            <person name="Antonio B.A."/>
            <person name="Kanamori H."/>
            <person name="Hosokawa S."/>
            <person name="Masukawa M."/>
            <person name="Arikawa K."/>
            <person name="Chiden Y."/>
            <person name="Hayashi M."/>
            <person name="Okamoto M."/>
            <person name="Ando T."/>
            <person name="Aoki H."/>
            <person name="Arita K."/>
            <person name="Hamada M."/>
            <person name="Harada C."/>
            <person name="Hijishita S."/>
            <person name="Honda M."/>
            <person name="Ichikawa Y."/>
            <person name="Idonuma A."/>
            <person name="Iijima M."/>
            <person name="Ikeda M."/>
            <person name="Ikeno M."/>
            <person name="Itoh S."/>
            <person name="Itoh T."/>
            <person name="Itoh Y."/>
            <person name="Itoh Y."/>
            <person name="Iwabuchi A."/>
            <person name="Kamiya K."/>
            <person name="Karasawa W."/>
            <person name="Katagiri S."/>
            <person name="Kikuta A."/>
            <person name="Kobayashi N."/>
            <person name="Kono I."/>
            <person name="Machita K."/>
            <person name="Maehara T."/>
            <person name="Mizuno H."/>
            <person name="Mizubayashi T."/>
            <person name="Mukai Y."/>
            <person name="Nagasaki H."/>
            <person name="Nakashima M."/>
            <person name="Nakama Y."/>
            <person name="Nakamichi Y."/>
            <person name="Nakamura M."/>
            <person name="Namiki N."/>
            <person name="Negishi M."/>
            <person name="Ohta I."/>
            <person name="Ono N."/>
            <person name="Saji S."/>
            <person name="Sakai K."/>
            <person name="Shibata M."/>
            <person name="Shimokawa T."/>
            <person name="Shomura A."/>
            <person name="Song J."/>
            <person name="Takazaki Y."/>
            <person name="Terasawa K."/>
            <person name="Tsuji K."/>
            <person name="Waki K."/>
            <person name="Yamagata H."/>
            <person name="Yamane H."/>
            <person name="Yoshiki S."/>
            <person name="Yoshihara R."/>
            <person name="Yukawa K."/>
            <person name="Zhong H."/>
            <person name="Iwama H."/>
            <person name="Endo T."/>
            <person name="Ito H."/>
            <person name="Hahn J.H."/>
            <person name="Kim H.I."/>
            <person name="Eun M.Y."/>
            <person name="Yano M."/>
            <person name="Jiang J."/>
            <person name="Gojobori T."/>
        </authorList>
    </citation>
    <scope>NUCLEOTIDE SEQUENCE [LARGE SCALE GENOMIC DNA]</scope>
</reference>
<accession>Q5NA30</accession>
<dbReference type="EMBL" id="AP003227">
    <property type="protein sequence ID" value="BAD81674.1"/>
    <property type="molecule type" value="Genomic_DNA"/>
</dbReference>
<feature type="region of interest" description="Disordered" evidence="1">
    <location>
        <begin position="48"/>
        <end position="68"/>
    </location>
</feature>
<dbReference type="Proteomes" id="UP000817658">
    <property type="component" value="Chromosome 1"/>
</dbReference>
<dbReference type="AlphaFoldDB" id="Q5NA30"/>
<name>Q5NA30_ORYSJ</name>
<proteinExistence type="predicted"/>
<evidence type="ECO:0000256" key="1">
    <source>
        <dbReference type="SAM" id="MobiDB-lite"/>
    </source>
</evidence>
<sequence length="97" mass="10338">MADGIPAHAVTYAGNPFALPFSLAGQSTKAGVWPGTRAAEDDILHSVAAPHSRARPDKGHPDSNTTTMALPPDLFRNLVVPMFHTCSEQQCVSMLHC</sequence>